<keyword evidence="3" id="KW-1185">Reference proteome</keyword>
<proteinExistence type="predicted"/>
<accession>A0A9J6A5W5</accession>
<feature type="transmembrane region" description="Helical" evidence="1">
    <location>
        <begin position="15"/>
        <end position="33"/>
    </location>
</feature>
<sequence>MQQEVVVPYEDMKKYRIGVIVPYMQPGLLYPIIDNRLRR</sequence>
<keyword evidence="1" id="KW-1133">Transmembrane helix</keyword>
<evidence type="ECO:0000313" key="2">
    <source>
        <dbReference type="EMBL" id="KAG5619949.1"/>
    </source>
</evidence>
<organism evidence="2 3">
    <name type="scientific">Solanum commersonii</name>
    <name type="common">Commerson's wild potato</name>
    <name type="synonym">Commerson's nightshade</name>
    <dbReference type="NCBI Taxonomy" id="4109"/>
    <lineage>
        <taxon>Eukaryota</taxon>
        <taxon>Viridiplantae</taxon>
        <taxon>Streptophyta</taxon>
        <taxon>Embryophyta</taxon>
        <taxon>Tracheophyta</taxon>
        <taxon>Spermatophyta</taxon>
        <taxon>Magnoliopsida</taxon>
        <taxon>eudicotyledons</taxon>
        <taxon>Gunneridae</taxon>
        <taxon>Pentapetalae</taxon>
        <taxon>asterids</taxon>
        <taxon>lamiids</taxon>
        <taxon>Solanales</taxon>
        <taxon>Solanaceae</taxon>
        <taxon>Solanoideae</taxon>
        <taxon>Solaneae</taxon>
        <taxon>Solanum</taxon>
    </lineage>
</organism>
<comment type="caution">
    <text evidence="2">The sequence shown here is derived from an EMBL/GenBank/DDBJ whole genome shotgun (WGS) entry which is preliminary data.</text>
</comment>
<protein>
    <submittedName>
        <fullName evidence="2">Uncharacterized protein</fullName>
    </submittedName>
</protein>
<evidence type="ECO:0000256" key="1">
    <source>
        <dbReference type="SAM" id="Phobius"/>
    </source>
</evidence>
<dbReference type="AlphaFoldDB" id="A0A9J6A5W5"/>
<keyword evidence="1" id="KW-0472">Membrane</keyword>
<dbReference type="Proteomes" id="UP000824120">
    <property type="component" value="Chromosome 2"/>
</dbReference>
<name>A0A9J6A5W5_SOLCO</name>
<evidence type="ECO:0000313" key="3">
    <source>
        <dbReference type="Proteomes" id="UP000824120"/>
    </source>
</evidence>
<dbReference type="EMBL" id="JACXVP010000002">
    <property type="protein sequence ID" value="KAG5619949.1"/>
    <property type="molecule type" value="Genomic_DNA"/>
</dbReference>
<keyword evidence="1" id="KW-0812">Transmembrane</keyword>
<gene>
    <name evidence="2" type="ORF">H5410_005167</name>
</gene>
<reference evidence="2 3" key="1">
    <citation type="submission" date="2020-09" db="EMBL/GenBank/DDBJ databases">
        <title>De no assembly of potato wild relative species, Solanum commersonii.</title>
        <authorList>
            <person name="Cho K."/>
        </authorList>
    </citation>
    <scope>NUCLEOTIDE SEQUENCE [LARGE SCALE GENOMIC DNA]</scope>
    <source>
        <strain evidence="2">LZ3.2</strain>
        <tissue evidence="2">Leaf</tissue>
    </source>
</reference>